<dbReference type="SUPFAM" id="SSF53756">
    <property type="entry name" value="UDP-Glycosyltransferase/glycogen phosphorylase"/>
    <property type="match status" value="1"/>
</dbReference>
<dbReference type="RefSeq" id="XP_009492484.1">
    <property type="nucleotide sequence ID" value="XM_009494209.1"/>
</dbReference>
<dbReference type="Pfam" id="PF13439">
    <property type="entry name" value="Glyco_transf_4"/>
    <property type="match status" value="1"/>
</dbReference>
<evidence type="ECO:0000313" key="3">
    <source>
        <dbReference type="Proteomes" id="UP000030693"/>
    </source>
</evidence>
<organism evidence="2">
    <name type="scientific">Fonticula alba</name>
    <name type="common">Slime mold</name>
    <dbReference type="NCBI Taxonomy" id="691883"/>
    <lineage>
        <taxon>Eukaryota</taxon>
        <taxon>Rotosphaerida</taxon>
        <taxon>Fonticulaceae</taxon>
        <taxon>Fonticula</taxon>
    </lineage>
</organism>
<protein>
    <recommendedName>
        <fullName evidence="1">Glycosyltransferase subfamily 4-like N-terminal domain-containing protein</fullName>
    </recommendedName>
</protein>
<dbReference type="OrthoDB" id="443318at2759"/>
<dbReference type="eggNOG" id="KOG1111">
    <property type="taxonomic scope" value="Eukaryota"/>
</dbReference>
<dbReference type="InterPro" id="IPR028098">
    <property type="entry name" value="Glyco_trans_4-like_N"/>
</dbReference>
<gene>
    <name evidence="2" type="ORF">H696_00362</name>
</gene>
<evidence type="ECO:0000313" key="2">
    <source>
        <dbReference type="EMBL" id="KCV72783.1"/>
    </source>
</evidence>
<sequence>MRVLLYSTAIYPKVDGVANRVKHHIRALVALGHQVLVLCPYDSAPSLYEGAQVLRLPAFVPLDYDESQLSYPFPLMTLNRVFREFRPDIIHFIGPEFVLIPFLLLSRYYKVPILVSYHFYVRAFLNSMPFPMRMLFTWMTWMEMACNFADLVICPSKPMMNILRDIGMRCEDIWPPAVDIQQFSPSYYDHDLRSKVRASPRARRPRCCSSPVSGRD</sequence>
<proteinExistence type="predicted"/>
<keyword evidence="3" id="KW-1185">Reference proteome</keyword>
<feature type="domain" description="Glycosyltransferase subfamily 4-like N-terminal" evidence="1">
    <location>
        <begin position="14"/>
        <end position="181"/>
    </location>
</feature>
<dbReference type="EMBL" id="KB932201">
    <property type="protein sequence ID" value="KCV72783.1"/>
    <property type="molecule type" value="Genomic_DNA"/>
</dbReference>
<reference evidence="2" key="1">
    <citation type="submission" date="2013-04" db="EMBL/GenBank/DDBJ databases">
        <title>The Genome Sequence of Fonticula alba ATCC 38817.</title>
        <authorList>
            <consortium name="The Broad Institute Genomics Platform"/>
            <person name="Russ C."/>
            <person name="Cuomo C."/>
            <person name="Burger G."/>
            <person name="Gray M.W."/>
            <person name="Holland P.W.H."/>
            <person name="King N."/>
            <person name="Lang F.B.F."/>
            <person name="Roger A.J."/>
            <person name="Ruiz-Trillo I."/>
            <person name="Brown M."/>
            <person name="Walker B."/>
            <person name="Young S."/>
            <person name="Zeng Q."/>
            <person name="Gargeya S."/>
            <person name="Fitzgerald M."/>
            <person name="Haas B."/>
            <person name="Abouelleil A."/>
            <person name="Allen A.W."/>
            <person name="Alvarado L."/>
            <person name="Arachchi H.M."/>
            <person name="Berlin A.M."/>
            <person name="Chapman S.B."/>
            <person name="Gainer-Dewar J."/>
            <person name="Goldberg J."/>
            <person name="Griggs A."/>
            <person name="Gujja S."/>
            <person name="Hansen M."/>
            <person name="Howarth C."/>
            <person name="Imamovic A."/>
            <person name="Ireland A."/>
            <person name="Larimer J."/>
            <person name="McCowan C."/>
            <person name="Murphy C."/>
            <person name="Pearson M."/>
            <person name="Poon T.W."/>
            <person name="Priest M."/>
            <person name="Roberts A."/>
            <person name="Saif S."/>
            <person name="Shea T."/>
            <person name="Sisk P."/>
            <person name="Sykes S."/>
            <person name="Wortman J."/>
            <person name="Nusbaum C."/>
            <person name="Birren B."/>
        </authorList>
    </citation>
    <scope>NUCLEOTIDE SEQUENCE [LARGE SCALE GENOMIC DNA]</scope>
    <source>
        <strain evidence="2">ATCC 38817</strain>
    </source>
</reference>
<dbReference type="InterPro" id="IPR050194">
    <property type="entry name" value="Glycosyltransferase_grp1"/>
</dbReference>
<dbReference type="GO" id="GO:0016757">
    <property type="term" value="F:glycosyltransferase activity"/>
    <property type="evidence" value="ECO:0007669"/>
    <property type="project" value="TreeGrafter"/>
</dbReference>
<dbReference type="STRING" id="691883.A0A058ZFT1"/>
<dbReference type="GeneID" id="20525087"/>
<accession>A0A058ZFT1</accession>
<dbReference type="Gene3D" id="3.40.50.2000">
    <property type="entry name" value="Glycogen Phosphorylase B"/>
    <property type="match status" value="1"/>
</dbReference>
<dbReference type="PANTHER" id="PTHR45947">
    <property type="entry name" value="SULFOQUINOVOSYL TRANSFERASE SQD2"/>
    <property type="match status" value="1"/>
</dbReference>
<dbReference type="AlphaFoldDB" id="A0A058ZFT1"/>
<evidence type="ECO:0000259" key="1">
    <source>
        <dbReference type="Pfam" id="PF13439"/>
    </source>
</evidence>
<name>A0A058ZFT1_FONAL</name>
<dbReference type="Proteomes" id="UP000030693">
    <property type="component" value="Unassembled WGS sequence"/>
</dbReference>
<dbReference type="PANTHER" id="PTHR45947:SF3">
    <property type="entry name" value="SULFOQUINOVOSYL TRANSFERASE SQD2"/>
    <property type="match status" value="1"/>
</dbReference>